<name>A0A4S4KBN5_9APHY</name>
<accession>A0A4S4KBN5</accession>
<dbReference type="SUPFAM" id="SSF48576">
    <property type="entry name" value="Terpenoid synthases"/>
    <property type="match status" value="1"/>
</dbReference>
<dbReference type="InterPro" id="IPR008949">
    <property type="entry name" value="Isoprenoid_synthase_dom_sf"/>
</dbReference>
<dbReference type="InterPro" id="IPR024652">
    <property type="entry name" value="Trichodiene_synth"/>
</dbReference>
<evidence type="ECO:0000313" key="3">
    <source>
        <dbReference type="EMBL" id="THG95313.1"/>
    </source>
</evidence>
<keyword evidence="4" id="KW-1185">Reference proteome</keyword>
<dbReference type="Proteomes" id="UP000309038">
    <property type="component" value="Unassembled WGS sequence"/>
</dbReference>
<evidence type="ECO:0000313" key="4">
    <source>
        <dbReference type="Proteomes" id="UP000309038"/>
    </source>
</evidence>
<comment type="caution">
    <text evidence="3">The sequence shown here is derived from an EMBL/GenBank/DDBJ whole genome shotgun (WGS) entry which is preliminary data.</text>
</comment>
<dbReference type="AlphaFoldDB" id="A0A4S4KBN5"/>
<dbReference type="SFLD" id="SFLDS00005">
    <property type="entry name" value="Isoprenoid_Synthase_Type_I"/>
    <property type="match status" value="1"/>
</dbReference>
<proteinExistence type="inferred from homology"/>
<organism evidence="3 4">
    <name type="scientific">Hermanssonia centrifuga</name>
    <dbReference type="NCBI Taxonomy" id="98765"/>
    <lineage>
        <taxon>Eukaryota</taxon>
        <taxon>Fungi</taxon>
        <taxon>Dikarya</taxon>
        <taxon>Basidiomycota</taxon>
        <taxon>Agaricomycotina</taxon>
        <taxon>Agaricomycetes</taxon>
        <taxon>Polyporales</taxon>
        <taxon>Meruliaceae</taxon>
        <taxon>Hermanssonia</taxon>
    </lineage>
</organism>
<keyword evidence="2" id="KW-0456">Lyase</keyword>
<protein>
    <recommendedName>
        <fullName evidence="5">Terpenoid synthase</fullName>
    </recommendedName>
</protein>
<evidence type="ECO:0000256" key="2">
    <source>
        <dbReference type="ARBA" id="ARBA00023239"/>
    </source>
</evidence>
<reference evidence="3 4" key="1">
    <citation type="submission" date="2019-02" db="EMBL/GenBank/DDBJ databases">
        <title>Genome sequencing of the rare red list fungi Phlebia centrifuga.</title>
        <authorList>
            <person name="Buettner E."/>
            <person name="Kellner H."/>
        </authorList>
    </citation>
    <scope>NUCLEOTIDE SEQUENCE [LARGE SCALE GENOMIC DNA]</scope>
    <source>
        <strain evidence="3 4">DSM 108282</strain>
    </source>
</reference>
<dbReference type="Pfam" id="PF06330">
    <property type="entry name" value="TRI5"/>
    <property type="match status" value="1"/>
</dbReference>
<gene>
    <name evidence="3" type="ORF">EW026_g6318</name>
</gene>
<sequence>MGVNVVTTSCLSEVETYPLQLVAENSPAEIARNALSAFMQRANISIRGLICDPNGVLERRVREIVEGWDLGVPPKRYEPHLMASVNISAAAYGHTPLDVQVHIALYTLVAICVDDFNVDTHALQEFSTRLHSGLPQLHPVLEYLVYTLHHMSDFYLPYACKVITTASTEFVDMTLFEKETEDMPLSGHALRWAEQKRVRNGIGEAYALFIYDKFSFPDIVTHIQANPDIALLTDYMNDIFSFYKEELAGETRNFIHDRAVTTNKSVSAALTDTVDEIVAATQTARRILQGQKEKDVLGRFMAGYAAFHFQSARYRLKDLMGSELL</sequence>
<dbReference type="GO" id="GO:0016838">
    <property type="term" value="F:carbon-oxygen lyase activity, acting on phosphates"/>
    <property type="evidence" value="ECO:0007669"/>
    <property type="project" value="InterPro"/>
</dbReference>
<dbReference type="EMBL" id="SGPJ01000335">
    <property type="protein sequence ID" value="THG95313.1"/>
    <property type="molecule type" value="Genomic_DNA"/>
</dbReference>
<dbReference type="SFLD" id="SFLDG01021">
    <property type="entry name" value="Trichodiene_Synthase_Like"/>
    <property type="match status" value="1"/>
</dbReference>
<evidence type="ECO:0000256" key="1">
    <source>
        <dbReference type="ARBA" id="ARBA00007946"/>
    </source>
</evidence>
<dbReference type="Gene3D" id="1.10.600.10">
    <property type="entry name" value="Farnesyl Diphosphate Synthase"/>
    <property type="match status" value="1"/>
</dbReference>
<comment type="similarity">
    <text evidence="1">Belongs to the trichodiene synthase family.</text>
</comment>
<evidence type="ECO:0008006" key="5">
    <source>
        <dbReference type="Google" id="ProtNLM"/>
    </source>
</evidence>